<organism evidence="5 6">
    <name type="scientific">Parelaphostrongylus tenuis</name>
    <name type="common">Meningeal worm</name>
    <dbReference type="NCBI Taxonomy" id="148309"/>
    <lineage>
        <taxon>Eukaryota</taxon>
        <taxon>Metazoa</taxon>
        <taxon>Ecdysozoa</taxon>
        <taxon>Nematoda</taxon>
        <taxon>Chromadorea</taxon>
        <taxon>Rhabditida</taxon>
        <taxon>Rhabditina</taxon>
        <taxon>Rhabditomorpha</taxon>
        <taxon>Strongyloidea</taxon>
        <taxon>Metastrongylidae</taxon>
        <taxon>Parelaphostrongylus</taxon>
    </lineage>
</organism>
<dbReference type="Pfam" id="PF01060">
    <property type="entry name" value="TTR-52"/>
    <property type="match status" value="1"/>
</dbReference>
<dbReference type="InterPro" id="IPR038479">
    <property type="entry name" value="Transthyretin-like_sf"/>
</dbReference>
<evidence type="ECO:0000256" key="1">
    <source>
        <dbReference type="ARBA" id="ARBA00004613"/>
    </source>
</evidence>
<dbReference type="AlphaFoldDB" id="A0AAD5QLT7"/>
<sequence>MMASDCSKPALFKQRFIAVLISFEKNVMRLVLTLLVSSTVFSLADILPQIRTVQSISVQGKLLCNGKPYEKARLKLYEVDPIMDTLMAEMFSDKNGYFKISGSDTEWTRIDPKLNIYHNCEDENVECWRKVEISIPDSFVSDGEIPLKTSDIGILNLNAKLPGETRDCLN</sequence>
<dbReference type="PANTHER" id="PTHR21700">
    <property type="entry name" value="TRANSTHYRETIN-LIKE FAMILY PROTEIN-RELATED"/>
    <property type="match status" value="1"/>
</dbReference>
<proteinExistence type="inferred from homology"/>
<keyword evidence="3" id="KW-0964">Secreted</keyword>
<dbReference type="InterPro" id="IPR001534">
    <property type="entry name" value="Transthyretin-like"/>
</dbReference>
<keyword evidence="6" id="KW-1185">Reference proteome</keyword>
<evidence type="ECO:0000256" key="4">
    <source>
        <dbReference type="ARBA" id="ARBA00022729"/>
    </source>
</evidence>
<dbReference type="Proteomes" id="UP001196413">
    <property type="component" value="Unassembled WGS sequence"/>
</dbReference>
<dbReference type="GO" id="GO:0009986">
    <property type="term" value="C:cell surface"/>
    <property type="evidence" value="ECO:0007669"/>
    <property type="project" value="InterPro"/>
</dbReference>
<reference evidence="5" key="1">
    <citation type="submission" date="2021-06" db="EMBL/GenBank/DDBJ databases">
        <title>Parelaphostrongylus tenuis whole genome reference sequence.</title>
        <authorList>
            <person name="Garwood T.J."/>
            <person name="Larsen P.A."/>
            <person name="Fountain-Jones N.M."/>
            <person name="Garbe J.R."/>
            <person name="Macchietto M.G."/>
            <person name="Kania S.A."/>
            <person name="Gerhold R.W."/>
            <person name="Richards J.E."/>
            <person name="Wolf T.M."/>
        </authorList>
    </citation>
    <scope>NUCLEOTIDE SEQUENCE</scope>
    <source>
        <strain evidence="5">MNPRO001-30</strain>
        <tissue evidence="5">Meninges</tissue>
    </source>
</reference>
<evidence type="ECO:0000313" key="5">
    <source>
        <dbReference type="EMBL" id="KAJ1354234.1"/>
    </source>
</evidence>
<evidence type="ECO:0000256" key="2">
    <source>
        <dbReference type="ARBA" id="ARBA00010112"/>
    </source>
</evidence>
<comment type="caution">
    <text evidence="5">The sequence shown here is derived from an EMBL/GenBank/DDBJ whole genome shotgun (WGS) entry which is preliminary data.</text>
</comment>
<comment type="similarity">
    <text evidence="2">Belongs to the nematode transthyretin-like family.</text>
</comment>
<dbReference type="GO" id="GO:0005576">
    <property type="term" value="C:extracellular region"/>
    <property type="evidence" value="ECO:0007669"/>
    <property type="project" value="UniProtKB-SubCell"/>
</dbReference>
<dbReference type="EMBL" id="JAHQIW010001998">
    <property type="protein sequence ID" value="KAJ1354234.1"/>
    <property type="molecule type" value="Genomic_DNA"/>
</dbReference>
<accession>A0AAD5QLT7</accession>
<comment type="subcellular location">
    <subcellularLocation>
        <location evidence="1">Secreted</location>
    </subcellularLocation>
</comment>
<dbReference type="Gene3D" id="2.60.40.3330">
    <property type="match status" value="1"/>
</dbReference>
<evidence type="ECO:0008006" key="7">
    <source>
        <dbReference type="Google" id="ProtNLM"/>
    </source>
</evidence>
<gene>
    <name evidence="5" type="ORF">KIN20_011108</name>
</gene>
<evidence type="ECO:0000313" key="6">
    <source>
        <dbReference type="Proteomes" id="UP001196413"/>
    </source>
</evidence>
<dbReference type="PANTHER" id="PTHR21700:SF7">
    <property type="entry name" value="TRANSTHYRETIN-LIKE FAMILY PROTEIN"/>
    <property type="match status" value="1"/>
</dbReference>
<name>A0AAD5QLT7_PARTN</name>
<evidence type="ECO:0000256" key="3">
    <source>
        <dbReference type="ARBA" id="ARBA00022525"/>
    </source>
</evidence>
<protein>
    <recommendedName>
        <fullName evidence="7">Transthyretin-like family protein</fullName>
    </recommendedName>
</protein>
<keyword evidence="4" id="KW-0732">Signal</keyword>